<evidence type="ECO:0008006" key="11">
    <source>
        <dbReference type="Google" id="ProtNLM"/>
    </source>
</evidence>
<dbReference type="STRING" id="329046.A0A1Y2C7M3"/>
<keyword evidence="3" id="KW-0862">Zinc</keyword>
<feature type="region of interest" description="Disordered" evidence="5">
    <location>
        <begin position="82"/>
        <end position="123"/>
    </location>
</feature>
<dbReference type="PANTHER" id="PTHR20930:SF0">
    <property type="entry name" value="PROTEIN ILRUN"/>
    <property type="match status" value="1"/>
</dbReference>
<keyword evidence="1" id="KW-0479">Metal-binding</keyword>
<evidence type="ECO:0000256" key="1">
    <source>
        <dbReference type="ARBA" id="ARBA00022723"/>
    </source>
</evidence>
<dbReference type="Pfam" id="PF00569">
    <property type="entry name" value="ZZ"/>
    <property type="match status" value="1"/>
</dbReference>
<evidence type="ECO:0000259" key="8">
    <source>
        <dbReference type="PROSITE" id="PS51745"/>
    </source>
</evidence>
<dbReference type="SMART" id="SM00291">
    <property type="entry name" value="ZnF_ZZ"/>
    <property type="match status" value="1"/>
</dbReference>
<dbReference type="Gene3D" id="3.30.60.90">
    <property type="match status" value="1"/>
</dbReference>
<dbReference type="CDD" id="cd02249">
    <property type="entry name" value="ZZ"/>
    <property type="match status" value="1"/>
</dbReference>
<evidence type="ECO:0000256" key="5">
    <source>
        <dbReference type="SAM" id="MobiDB-lite"/>
    </source>
</evidence>
<accession>A0A1Y2C7M3</accession>
<feature type="domain" description="ZZ-type" evidence="7">
    <location>
        <begin position="217"/>
        <end position="271"/>
    </location>
</feature>
<proteinExistence type="predicted"/>
<name>A0A1Y2C7M3_9FUNG</name>
<evidence type="ECO:0000259" key="7">
    <source>
        <dbReference type="PROSITE" id="PS50135"/>
    </source>
</evidence>
<dbReference type="PROSITE" id="PS51745">
    <property type="entry name" value="PB1"/>
    <property type="match status" value="1"/>
</dbReference>
<evidence type="ECO:0000259" key="6">
    <source>
        <dbReference type="PROSITE" id="PS50030"/>
    </source>
</evidence>
<evidence type="ECO:0000256" key="2">
    <source>
        <dbReference type="ARBA" id="ARBA00022771"/>
    </source>
</evidence>
<dbReference type="PROSITE" id="PS50030">
    <property type="entry name" value="UBA"/>
    <property type="match status" value="1"/>
</dbReference>
<evidence type="ECO:0000313" key="9">
    <source>
        <dbReference type="EMBL" id="ORY43032.1"/>
    </source>
</evidence>
<dbReference type="Proteomes" id="UP000193642">
    <property type="component" value="Unassembled WGS sequence"/>
</dbReference>
<dbReference type="InterPro" id="IPR015940">
    <property type="entry name" value="UBA"/>
</dbReference>
<dbReference type="PANTHER" id="PTHR20930">
    <property type="entry name" value="OVARIAN CARCINOMA ANTIGEN CA125-RELATED"/>
    <property type="match status" value="1"/>
</dbReference>
<dbReference type="OrthoDB" id="2152551at2759"/>
<evidence type="ECO:0000256" key="3">
    <source>
        <dbReference type="ARBA" id="ARBA00022833"/>
    </source>
</evidence>
<dbReference type="InterPro" id="IPR000433">
    <property type="entry name" value="Znf_ZZ"/>
</dbReference>
<dbReference type="InterPro" id="IPR000270">
    <property type="entry name" value="PB1_dom"/>
</dbReference>
<feature type="domain" description="UBA" evidence="6">
    <location>
        <begin position="272"/>
        <end position="314"/>
    </location>
</feature>
<evidence type="ECO:0000313" key="10">
    <source>
        <dbReference type="Proteomes" id="UP000193642"/>
    </source>
</evidence>
<dbReference type="AlphaFoldDB" id="A0A1Y2C7M3"/>
<dbReference type="Gene3D" id="1.10.8.10">
    <property type="entry name" value="DNA helicase RuvA subunit, C-terminal domain"/>
    <property type="match status" value="1"/>
</dbReference>
<gene>
    <name evidence="9" type="ORF">BCR33DRAFT_717761</name>
</gene>
<keyword evidence="2 4" id="KW-0863">Zinc-finger</keyword>
<sequence>MSTSETVIKISYNGSLRNVPLTSEEQISWDAFETKIRTLFTIPDSTALTVNYVDSDGDRIIFDTDQELAELFRGVGRPSKLFVTGKDSTPVPPTASTATAEEKGKARQEAPPTEKQPPNKNPLEEFIEKVDPIMKELNEELKKSNIGPILEKIASEAQAAFSARGGPSCGGPWKRSSSSAESVFDPFAHAAFHKRRFHGHCNPFQTTNAQAEYPPRWNTVTCDGCNAKGFQGSRHKCKTCDNFDLCGDCYGRATDIHNAQHEFEEITHPLVVRETEALEALWGMGFAVEEEKARDLLRRYHGNLDRVVEVLLREASTPVSTENSNATAAV</sequence>
<dbReference type="EMBL" id="MCGO01000026">
    <property type="protein sequence ID" value="ORY43032.1"/>
    <property type="molecule type" value="Genomic_DNA"/>
</dbReference>
<dbReference type="InterPro" id="IPR043145">
    <property type="entry name" value="Znf_ZZ_sf"/>
</dbReference>
<dbReference type="SUPFAM" id="SSF57850">
    <property type="entry name" value="RING/U-box"/>
    <property type="match status" value="1"/>
</dbReference>
<keyword evidence="10" id="KW-1185">Reference proteome</keyword>
<comment type="caution">
    <text evidence="9">The sequence shown here is derived from an EMBL/GenBank/DDBJ whole genome shotgun (WGS) entry which is preliminary data.</text>
</comment>
<dbReference type="SUPFAM" id="SSF54277">
    <property type="entry name" value="CAD &amp; PB1 domains"/>
    <property type="match status" value="1"/>
</dbReference>
<evidence type="ECO:0000256" key="4">
    <source>
        <dbReference type="PROSITE-ProRule" id="PRU00228"/>
    </source>
</evidence>
<dbReference type="InterPro" id="IPR053793">
    <property type="entry name" value="PB1-like"/>
</dbReference>
<dbReference type="CDD" id="cd05992">
    <property type="entry name" value="PB1"/>
    <property type="match status" value="1"/>
</dbReference>
<dbReference type="Pfam" id="PF00564">
    <property type="entry name" value="PB1"/>
    <property type="match status" value="1"/>
</dbReference>
<dbReference type="Gene3D" id="3.10.20.90">
    <property type="entry name" value="Phosphatidylinositol 3-kinase Catalytic Subunit, Chain A, domain 1"/>
    <property type="match status" value="1"/>
</dbReference>
<feature type="domain" description="PB1" evidence="8">
    <location>
        <begin position="5"/>
        <end position="86"/>
    </location>
</feature>
<dbReference type="GO" id="GO:0008270">
    <property type="term" value="F:zinc ion binding"/>
    <property type="evidence" value="ECO:0007669"/>
    <property type="project" value="UniProtKB-KW"/>
</dbReference>
<dbReference type="PROSITE" id="PS50135">
    <property type="entry name" value="ZF_ZZ_2"/>
    <property type="match status" value="1"/>
</dbReference>
<protein>
    <recommendedName>
        <fullName evidence="11">ZZ-type domain-containing protein</fullName>
    </recommendedName>
</protein>
<organism evidence="9 10">
    <name type="scientific">Rhizoclosmatium globosum</name>
    <dbReference type="NCBI Taxonomy" id="329046"/>
    <lineage>
        <taxon>Eukaryota</taxon>
        <taxon>Fungi</taxon>
        <taxon>Fungi incertae sedis</taxon>
        <taxon>Chytridiomycota</taxon>
        <taxon>Chytridiomycota incertae sedis</taxon>
        <taxon>Chytridiomycetes</taxon>
        <taxon>Chytridiales</taxon>
        <taxon>Chytriomycetaceae</taxon>
        <taxon>Rhizoclosmatium</taxon>
    </lineage>
</organism>
<reference evidence="9 10" key="1">
    <citation type="submission" date="2016-07" db="EMBL/GenBank/DDBJ databases">
        <title>Pervasive Adenine N6-methylation of Active Genes in Fungi.</title>
        <authorList>
            <consortium name="DOE Joint Genome Institute"/>
            <person name="Mondo S.J."/>
            <person name="Dannebaum R.O."/>
            <person name="Kuo R.C."/>
            <person name="Labutti K."/>
            <person name="Haridas S."/>
            <person name="Kuo A."/>
            <person name="Salamov A."/>
            <person name="Ahrendt S.R."/>
            <person name="Lipzen A."/>
            <person name="Sullivan W."/>
            <person name="Andreopoulos W.B."/>
            <person name="Clum A."/>
            <person name="Lindquist E."/>
            <person name="Daum C."/>
            <person name="Ramamoorthy G.K."/>
            <person name="Gryganskyi A."/>
            <person name="Culley D."/>
            <person name="Magnuson J.K."/>
            <person name="James T.Y."/>
            <person name="O'Malley M.A."/>
            <person name="Stajich J.E."/>
            <person name="Spatafora J.W."/>
            <person name="Visel A."/>
            <person name="Grigoriev I.V."/>
        </authorList>
    </citation>
    <scope>NUCLEOTIDE SEQUENCE [LARGE SCALE GENOMIC DNA]</scope>
    <source>
        <strain evidence="9 10">JEL800</strain>
    </source>
</reference>